<dbReference type="EMBL" id="FMZZ01000004">
    <property type="protein sequence ID" value="SDC79838.1"/>
    <property type="molecule type" value="Genomic_DNA"/>
</dbReference>
<dbReference type="AlphaFoldDB" id="A0A1G6PIF6"/>
<accession>A0A1G6PIF6</accession>
<gene>
    <name evidence="2" type="ORF">SAMN05216174_104309</name>
</gene>
<keyword evidence="3" id="KW-1185">Reference proteome</keyword>
<feature type="region of interest" description="Disordered" evidence="1">
    <location>
        <begin position="122"/>
        <end position="141"/>
    </location>
</feature>
<protein>
    <recommendedName>
        <fullName evidence="4">Plasmid replication, integration and excision activator</fullName>
    </recommendedName>
</protein>
<organism evidence="2 3">
    <name type="scientific">Actinokineospora iranica</name>
    <dbReference type="NCBI Taxonomy" id="1271860"/>
    <lineage>
        <taxon>Bacteria</taxon>
        <taxon>Bacillati</taxon>
        <taxon>Actinomycetota</taxon>
        <taxon>Actinomycetes</taxon>
        <taxon>Pseudonocardiales</taxon>
        <taxon>Pseudonocardiaceae</taxon>
        <taxon>Actinokineospora</taxon>
    </lineage>
</organism>
<dbReference type="OrthoDB" id="4299905at2"/>
<reference evidence="3" key="1">
    <citation type="submission" date="2016-10" db="EMBL/GenBank/DDBJ databases">
        <authorList>
            <person name="Varghese N."/>
            <person name="Submissions S."/>
        </authorList>
    </citation>
    <scope>NUCLEOTIDE SEQUENCE [LARGE SCALE GENOMIC DNA]</scope>
    <source>
        <strain evidence="3">IBRC-M 10403</strain>
    </source>
</reference>
<name>A0A1G6PIF6_9PSEU</name>
<sequence>MPVIPTRFAVEFREVFPLGAFVLGVEPSMAFSDNPGAAKMQERDKETGQLVWIVRALDANSEAARFGAEFKVKVTADHQPVPPPAANGFPFPAVEFERLTITPYANNKGRVAYSFRASGMGAPGAGRAGKPAAGAEQKNAA</sequence>
<dbReference type="Proteomes" id="UP000199501">
    <property type="component" value="Unassembled WGS sequence"/>
</dbReference>
<evidence type="ECO:0000313" key="3">
    <source>
        <dbReference type="Proteomes" id="UP000199501"/>
    </source>
</evidence>
<evidence type="ECO:0000256" key="1">
    <source>
        <dbReference type="SAM" id="MobiDB-lite"/>
    </source>
</evidence>
<evidence type="ECO:0008006" key="4">
    <source>
        <dbReference type="Google" id="ProtNLM"/>
    </source>
</evidence>
<proteinExistence type="predicted"/>
<dbReference type="RefSeq" id="WP_091450073.1">
    <property type="nucleotide sequence ID" value="NZ_FMZZ01000004.1"/>
</dbReference>
<dbReference type="STRING" id="1271860.SAMN05216174_104309"/>
<evidence type="ECO:0000313" key="2">
    <source>
        <dbReference type="EMBL" id="SDC79838.1"/>
    </source>
</evidence>